<dbReference type="Proteomes" id="UP000572007">
    <property type="component" value="Unassembled WGS sequence"/>
</dbReference>
<feature type="transmembrane region" description="Helical" evidence="1">
    <location>
        <begin position="431"/>
        <end position="450"/>
    </location>
</feature>
<feature type="transmembrane region" description="Helical" evidence="1">
    <location>
        <begin position="398"/>
        <end position="419"/>
    </location>
</feature>
<reference evidence="2 3" key="1">
    <citation type="submission" date="2020-04" db="EMBL/GenBank/DDBJ databases">
        <title>MicrobeNet Type strains.</title>
        <authorList>
            <person name="Nicholson A.C."/>
        </authorList>
    </citation>
    <scope>NUCLEOTIDE SEQUENCE [LARGE SCALE GENOMIC DNA]</scope>
    <source>
        <strain evidence="2 3">DSM 44960</strain>
    </source>
</reference>
<dbReference type="RefSeq" id="WP_167353336.1">
    <property type="nucleotide sequence ID" value="NZ_JAAXOM010000008.1"/>
</dbReference>
<keyword evidence="1" id="KW-0472">Membrane</keyword>
<dbReference type="SUPFAM" id="SSF48239">
    <property type="entry name" value="Terpenoid cyclases/Protein prenyltransferases"/>
    <property type="match status" value="1"/>
</dbReference>
<keyword evidence="3" id="KW-1185">Reference proteome</keyword>
<protein>
    <recommendedName>
        <fullName evidence="4">Terpene cyclase/mutase family protein</fullName>
    </recommendedName>
</protein>
<evidence type="ECO:0000313" key="2">
    <source>
        <dbReference type="EMBL" id="NKX90981.1"/>
    </source>
</evidence>
<sequence length="451" mass="48262">MQIGKGKDMSNLDERMRLAVEWFERYQFSDGAGGAGWGWIHDVPPNPQNTAEVVCALAAAGIPVPQADEVLHLVRRQRIVPPTAGAGEFTGPIDIAWQLRAMHCLGVPDTDPDVAECIRRLIEEQDAESGGYRMSGSIGPVSLTATSAAMHALAPYAAANEEVARVTLRGVTFLALTMLSDDVRAEPLYTAAHIVSVLARSEFASVGGKRARRASELAIERILDSLADGVNCNGDEYFLRGDIAHTWRHLGLHSAVGALLGADGKLIFHPAVRAALTSLFELQEMSVRLPSRGGFRTSSEGFVTAYSTTSAFEAMVHARAAVGETANPGKIFDLICRADGAHHSDGQVLAKWGRQRLIMNSFAGFAVFLLAMTAGLTIVAHGAELNARYENPDWPVKLAARALVIWGTTVIAFGTLTWLTSRFPASSSRVVAAAVFGGFTAVVLPIVTYAI</sequence>
<feature type="transmembrane region" description="Helical" evidence="1">
    <location>
        <begin position="357"/>
        <end position="378"/>
    </location>
</feature>
<keyword evidence="1" id="KW-1133">Transmembrane helix</keyword>
<evidence type="ECO:0008006" key="4">
    <source>
        <dbReference type="Google" id="ProtNLM"/>
    </source>
</evidence>
<evidence type="ECO:0000256" key="1">
    <source>
        <dbReference type="SAM" id="Phobius"/>
    </source>
</evidence>
<comment type="caution">
    <text evidence="2">The sequence shown here is derived from an EMBL/GenBank/DDBJ whole genome shotgun (WGS) entry which is preliminary data.</text>
</comment>
<name>A0A846WCF3_9NOCA</name>
<proteinExistence type="predicted"/>
<organism evidence="2 3">
    <name type="scientific">Nocardia coubleae</name>
    <dbReference type="NCBI Taxonomy" id="356147"/>
    <lineage>
        <taxon>Bacteria</taxon>
        <taxon>Bacillati</taxon>
        <taxon>Actinomycetota</taxon>
        <taxon>Actinomycetes</taxon>
        <taxon>Mycobacteriales</taxon>
        <taxon>Nocardiaceae</taxon>
        <taxon>Nocardia</taxon>
    </lineage>
</organism>
<dbReference type="AlphaFoldDB" id="A0A846WCF3"/>
<evidence type="ECO:0000313" key="3">
    <source>
        <dbReference type="Proteomes" id="UP000572007"/>
    </source>
</evidence>
<accession>A0A846WCF3</accession>
<dbReference type="EMBL" id="JAAXOM010000008">
    <property type="protein sequence ID" value="NKX90981.1"/>
    <property type="molecule type" value="Genomic_DNA"/>
</dbReference>
<gene>
    <name evidence="2" type="ORF">HGA10_27220</name>
</gene>
<keyword evidence="1" id="KW-0812">Transmembrane</keyword>
<dbReference type="InterPro" id="IPR008930">
    <property type="entry name" value="Terpenoid_cyclase/PrenylTrfase"/>
</dbReference>